<name>A0ABR3T489_9PEZI</name>
<dbReference type="Proteomes" id="UP001521184">
    <property type="component" value="Unassembled WGS sequence"/>
</dbReference>
<dbReference type="EMBL" id="JAKEKT020000134">
    <property type="protein sequence ID" value="KAL1634277.1"/>
    <property type="molecule type" value="Genomic_DNA"/>
</dbReference>
<keyword evidence="3" id="KW-1185">Reference proteome</keyword>
<organism evidence="2 3">
    <name type="scientific">Diplodia intermedia</name>
    <dbReference type="NCBI Taxonomy" id="856260"/>
    <lineage>
        <taxon>Eukaryota</taxon>
        <taxon>Fungi</taxon>
        <taxon>Dikarya</taxon>
        <taxon>Ascomycota</taxon>
        <taxon>Pezizomycotina</taxon>
        <taxon>Dothideomycetes</taxon>
        <taxon>Dothideomycetes incertae sedis</taxon>
        <taxon>Botryosphaeriales</taxon>
        <taxon>Botryosphaeriaceae</taxon>
        <taxon>Diplodia</taxon>
    </lineage>
</organism>
<gene>
    <name evidence="2" type="ORF">SLS58_010719</name>
</gene>
<feature type="region of interest" description="Disordered" evidence="1">
    <location>
        <begin position="57"/>
        <end position="85"/>
    </location>
</feature>
<evidence type="ECO:0000256" key="1">
    <source>
        <dbReference type="SAM" id="MobiDB-lite"/>
    </source>
</evidence>
<protein>
    <submittedName>
        <fullName evidence="2">Uncharacterized protein</fullName>
    </submittedName>
</protein>
<reference evidence="2 3" key="1">
    <citation type="journal article" date="2023" name="Plant Dis.">
        <title>First Report of Diplodia intermedia Causing Canker and Dieback Diseases on Apple Trees in Canada.</title>
        <authorList>
            <person name="Ellouze W."/>
            <person name="Ilyukhin E."/>
            <person name="Sulman M."/>
            <person name="Ali S."/>
        </authorList>
    </citation>
    <scope>NUCLEOTIDE SEQUENCE [LARGE SCALE GENOMIC DNA]</scope>
    <source>
        <strain evidence="2 3">M45-28</strain>
    </source>
</reference>
<evidence type="ECO:0000313" key="2">
    <source>
        <dbReference type="EMBL" id="KAL1634277.1"/>
    </source>
</evidence>
<accession>A0ABR3T489</accession>
<proteinExistence type="predicted"/>
<sequence>MGSTEKKLERLRASRSKQLEAQKLIDKIVEQATILRNDHPDRWDELLTTLIDIEVETHATAEKSDKQQESPSKKRSRDDDLFSEP</sequence>
<evidence type="ECO:0000313" key="3">
    <source>
        <dbReference type="Proteomes" id="UP001521184"/>
    </source>
</evidence>
<comment type="caution">
    <text evidence="2">The sequence shown here is derived from an EMBL/GenBank/DDBJ whole genome shotgun (WGS) entry which is preliminary data.</text>
</comment>